<dbReference type="InterPro" id="IPR009637">
    <property type="entry name" value="GPR107/GPR108-like"/>
</dbReference>
<dbReference type="PANTHER" id="PTHR21229:SF1">
    <property type="entry name" value="GH17801P"/>
    <property type="match status" value="1"/>
</dbReference>
<evidence type="ECO:0000256" key="9">
    <source>
        <dbReference type="SAM" id="SignalP"/>
    </source>
</evidence>
<evidence type="ECO:0000313" key="13">
    <source>
        <dbReference type="Proteomes" id="UP000799538"/>
    </source>
</evidence>
<feature type="transmembrane region" description="Helical" evidence="8">
    <location>
        <begin position="370"/>
        <end position="390"/>
    </location>
</feature>
<feature type="transmembrane region" description="Helical" evidence="8">
    <location>
        <begin position="294"/>
        <end position="313"/>
    </location>
</feature>
<evidence type="ECO:0000256" key="8">
    <source>
        <dbReference type="SAM" id="Phobius"/>
    </source>
</evidence>
<protein>
    <submittedName>
        <fullName evidence="12">Lung seven transmembrane receptor-domain-containing protein</fullName>
    </submittedName>
</protein>
<feature type="compositionally biased region" description="Acidic residues" evidence="7">
    <location>
        <begin position="531"/>
        <end position="540"/>
    </location>
</feature>
<feature type="domain" description="GOST seven transmembrane" evidence="10">
    <location>
        <begin position="187"/>
        <end position="438"/>
    </location>
</feature>
<feature type="transmembrane region" description="Helical" evidence="8">
    <location>
        <begin position="410"/>
        <end position="431"/>
    </location>
</feature>
<comment type="similarity">
    <text evidence="2">Belongs to the LU7TM family.</text>
</comment>
<feature type="transmembrane region" description="Helical" evidence="8">
    <location>
        <begin position="222"/>
        <end position="241"/>
    </location>
</feature>
<evidence type="ECO:0000259" key="11">
    <source>
        <dbReference type="Pfam" id="PF21902"/>
    </source>
</evidence>
<feature type="region of interest" description="Disordered" evidence="7">
    <location>
        <begin position="466"/>
        <end position="549"/>
    </location>
</feature>
<dbReference type="InterPro" id="IPR053938">
    <property type="entry name" value="PTM1-like_N"/>
</dbReference>
<dbReference type="GO" id="GO:0005829">
    <property type="term" value="C:cytosol"/>
    <property type="evidence" value="ECO:0007669"/>
    <property type="project" value="GOC"/>
</dbReference>
<evidence type="ECO:0000256" key="4">
    <source>
        <dbReference type="ARBA" id="ARBA00022729"/>
    </source>
</evidence>
<dbReference type="Pfam" id="PF21902">
    <property type="entry name" value="PTM1-like_N"/>
    <property type="match status" value="1"/>
</dbReference>
<dbReference type="AlphaFoldDB" id="A0A6A6GJS2"/>
<gene>
    <name evidence="12" type="ORF">BDZ85DRAFT_72740</name>
</gene>
<dbReference type="Pfam" id="PF06814">
    <property type="entry name" value="GOST_TM"/>
    <property type="match status" value="1"/>
</dbReference>
<keyword evidence="6 8" id="KW-0472">Membrane</keyword>
<accession>A0A6A6GJS2</accession>
<evidence type="ECO:0000256" key="6">
    <source>
        <dbReference type="ARBA" id="ARBA00023136"/>
    </source>
</evidence>
<keyword evidence="5 8" id="KW-1133">Transmembrane helix</keyword>
<keyword evidence="4 9" id="KW-0732">Signal</keyword>
<feature type="transmembrane region" description="Helical" evidence="8">
    <location>
        <begin position="253"/>
        <end position="282"/>
    </location>
</feature>
<sequence length="549" mass="60929">MRRWTTTSLAVLLLQSLLVNVASAAEVSFDQSMSKKQVCQGAFSKKGWNGDTDPHILVNFIKPENVEGDPIASIVIFEWNDKQYLGMKDKNPDSGEKVWICDDAAVQDGYCKDTDKGTFLLDPASKDSKSQIIAQAVHLKDPPVIKYEIKRTGYYCISTEPFGEVEYKGAVVFRNAYGELPAAQIAKLPFYGALTMVYAFMAIGWGVLYYMHRSDILAVQNYITAILVFLVVEIFMTWMFYDYQNRHGLNAGAKALLIVVSILSAGRNSFSFFLLLIVCMGYGVVKHTLGKTMIMVRALAIAHFVFGVIYAIASLSVTPESAGPLVLLVVLPLAGTLTAFYIWTLNSLGATMKDLMERKQTVKAGMYRKLWWCILSSIIVIFAFFFINSWTFAGVSNEDFVPKHWSTRWFILDGWLNLVYLADVAFVAWVWRPTANNRRFAMSDEIAQDDEGFEIASVRDSLDFENDDLEGGNGKPSGAPPAYDAPRPQGGGSANRGVSPLPAPTPQKPVQSLPRESLDGDTIFAVGDELDKSDDEDSDDEGNRLTGRK</sequence>
<feature type="transmembrane region" description="Helical" evidence="8">
    <location>
        <begin position="190"/>
        <end position="210"/>
    </location>
</feature>
<evidence type="ECO:0000256" key="1">
    <source>
        <dbReference type="ARBA" id="ARBA00004141"/>
    </source>
</evidence>
<evidence type="ECO:0000259" key="10">
    <source>
        <dbReference type="Pfam" id="PF06814"/>
    </source>
</evidence>
<name>A0A6A6GJS2_9PEZI</name>
<evidence type="ECO:0000256" key="7">
    <source>
        <dbReference type="SAM" id="MobiDB-lite"/>
    </source>
</evidence>
<dbReference type="InterPro" id="IPR053937">
    <property type="entry name" value="GOST_TM"/>
</dbReference>
<feature type="domain" description="PTM1-like N-terminal" evidence="11">
    <location>
        <begin position="36"/>
        <end position="175"/>
    </location>
</feature>
<dbReference type="GO" id="GO:0005794">
    <property type="term" value="C:Golgi apparatus"/>
    <property type="evidence" value="ECO:0007669"/>
    <property type="project" value="TreeGrafter"/>
</dbReference>
<feature type="signal peptide" evidence="9">
    <location>
        <begin position="1"/>
        <end position="24"/>
    </location>
</feature>
<evidence type="ECO:0000256" key="5">
    <source>
        <dbReference type="ARBA" id="ARBA00022989"/>
    </source>
</evidence>
<evidence type="ECO:0000313" key="12">
    <source>
        <dbReference type="EMBL" id="KAF2225888.1"/>
    </source>
</evidence>
<keyword evidence="3 8" id="KW-0812">Transmembrane</keyword>
<keyword evidence="13" id="KW-1185">Reference proteome</keyword>
<dbReference type="Proteomes" id="UP000799538">
    <property type="component" value="Unassembled WGS sequence"/>
</dbReference>
<evidence type="ECO:0000256" key="2">
    <source>
        <dbReference type="ARBA" id="ARBA00007883"/>
    </source>
</evidence>
<evidence type="ECO:0000256" key="3">
    <source>
        <dbReference type="ARBA" id="ARBA00022692"/>
    </source>
</evidence>
<dbReference type="EMBL" id="ML992503">
    <property type="protein sequence ID" value="KAF2225888.1"/>
    <property type="molecule type" value="Genomic_DNA"/>
</dbReference>
<dbReference type="OrthoDB" id="19932at2759"/>
<keyword evidence="12" id="KW-0675">Receptor</keyword>
<dbReference type="GO" id="GO:0016020">
    <property type="term" value="C:membrane"/>
    <property type="evidence" value="ECO:0007669"/>
    <property type="project" value="UniProtKB-SubCell"/>
</dbReference>
<feature type="chain" id="PRO_5025353084" evidence="9">
    <location>
        <begin position="25"/>
        <end position="549"/>
    </location>
</feature>
<reference evidence="13" key="1">
    <citation type="journal article" date="2020" name="Stud. Mycol.">
        <title>101 Dothideomycetes genomes: A test case for predicting lifestyles and emergence of pathogens.</title>
        <authorList>
            <person name="Haridas S."/>
            <person name="Albert R."/>
            <person name="Binder M."/>
            <person name="Bloem J."/>
            <person name="LaButti K."/>
            <person name="Salamov A."/>
            <person name="Andreopoulos B."/>
            <person name="Baker S."/>
            <person name="Barry K."/>
            <person name="Bills G."/>
            <person name="Bluhm B."/>
            <person name="Cannon C."/>
            <person name="Castanera R."/>
            <person name="Culley D."/>
            <person name="Daum C."/>
            <person name="Ezra D."/>
            <person name="Gonzalez J."/>
            <person name="Henrissat B."/>
            <person name="Kuo A."/>
            <person name="Liang C."/>
            <person name="Lipzen A."/>
            <person name="Lutzoni F."/>
            <person name="Magnuson J."/>
            <person name="Mondo S."/>
            <person name="Nolan M."/>
            <person name="Ohm R."/>
            <person name="Pangilinan J."/>
            <person name="Park H.-J."/>
            <person name="Ramirez L."/>
            <person name="Alfaro M."/>
            <person name="Sun H."/>
            <person name="Tritt A."/>
            <person name="Yoshinaga Y."/>
            <person name="Zwiers L.-H."/>
            <person name="Turgeon B."/>
            <person name="Goodwin S."/>
            <person name="Spatafora J."/>
            <person name="Crous P."/>
            <person name="Grigoriev I."/>
        </authorList>
    </citation>
    <scope>NUCLEOTIDE SEQUENCE [LARGE SCALE GENOMIC DNA]</scope>
    <source>
        <strain evidence="13">CECT 20119</strain>
    </source>
</reference>
<comment type="subcellular location">
    <subcellularLocation>
        <location evidence="1">Membrane</location>
        <topology evidence="1">Multi-pass membrane protein</topology>
    </subcellularLocation>
</comment>
<dbReference type="GO" id="GO:0042147">
    <property type="term" value="P:retrograde transport, endosome to Golgi"/>
    <property type="evidence" value="ECO:0007669"/>
    <property type="project" value="TreeGrafter"/>
</dbReference>
<dbReference type="PANTHER" id="PTHR21229">
    <property type="entry name" value="LUNG SEVEN TRANSMEMBRANE RECEPTOR"/>
    <property type="match status" value="1"/>
</dbReference>
<proteinExistence type="inferred from homology"/>
<feature type="transmembrane region" description="Helical" evidence="8">
    <location>
        <begin position="325"/>
        <end position="349"/>
    </location>
</feature>
<organism evidence="12 13">
    <name type="scientific">Elsinoe ampelina</name>
    <dbReference type="NCBI Taxonomy" id="302913"/>
    <lineage>
        <taxon>Eukaryota</taxon>
        <taxon>Fungi</taxon>
        <taxon>Dikarya</taxon>
        <taxon>Ascomycota</taxon>
        <taxon>Pezizomycotina</taxon>
        <taxon>Dothideomycetes</taxon>
        <taxon>Dothideomycetidae</taxon>
        <taxon>Myriangiales</taxon>
        <taxon>Elsinoaceae</taxon>
        <taxon>Elsinoe</taxon>
    </lineage>
</organism>